<evidence type="ECO:0000313" key="2">
    <source>
        <dbReference type="EMBL" id="GHC74494.1"/>
    </source>
</evidence>
<feature type="transmembrane region" description="Helical" evidence="1">
    <location>
        <begin position="43"/>
        <end position="62"/>
    </location>
</feature>
<reference evidence="2" key="1">
    <citation type="journal article" date="2014" name="Int. J. Syst. Evol. Microbiol.">
        <title>Complete genome sequence of Corynebacterium casei LMG S-19264T (=DSM 44701T), isolated from a smear-ripened cheese.</title>
        <authorList>
            <consortium name="US DOE Joint Genome Institute (JGI-PGF)"/>
            <person name="Walter F."/>
            <person name="Albersmeier A."/>
            <person name="Kalinowski J."/>
            <person name="Ruckert C."/>
        </authorList>
    </citation>
    <scope>NUCLEOTIDE SEQUENCE</scope>
    <source>
        <strain evidence="2">KCTC 42097</strain>
    </source>
</reference>
<dbReference type="InterPro" id="IPR024399">
    <property type="entry name" value="DUF2628"/>
</dbReference>
<evidence type="ECO:0000313" key="3">
    <source>
        <dbReference type="Proteomes" id="UP000641137"/>
    </source>
</evidence>
<name>A0A8J3DIF8_9HYPH</name>
<keyword evidence="3" id="KW-1185">Reference proteome</keyword>
<feature type="transmembrane region" description="Helical" evidence="1">
    <location>
        <begin position="16"/>
        <end position="36"/>
    </location>
</feature>
<dbReference type="Proteomes" id="UP000641137">
    <property type="component" value="Unassembled WGS sequence"/>
</dbReference>
<proteinExistence type="predicted"/>
<organism evidence="2 3">
    <name type="scientific">Limoniibacter endophyticus</name>
    <dbReference type="NCBI Taxonomy" id="1565040"/>
    <lineage>
        <taxon>Bacteria</taxon>
        <taxon>Pseudomonadati</taxon>
        <taxon>Pseudomonadota</taxon>
        <taxon>Alphaproteobacteria</taxon>
        <taxon>Hyphomicrobiales</taxon>
        <taxon>Bartonellaceae</taxon>
        <taxon>Limoniibacter</taxon>
    </lineage>
</organism>
<dbReference type="RefSeq" id="WP_189490366.1">
    <property type="nucleotide sequence ID" value="NZ_BMZO01000007.1"/>
</dbReference>
<comment type="caution">
    <text evidence="2">The sequence shown here is derived from an EMBL/GenBank/DDBJ whole genome shotgun (WGS) entry which is preliminary data.</text>
</comment>
<dbReference type="EMBL" id="BMZO01000007">
    <property type="protein sequence ID" value="GHC74494.1"/>
    <property type="molecule type" value="Genomic_DNA"/>
</dbReference>
<evidence type="ECO:0000256" key="1">
    <source>
        <dbReference type="SAM" id="Phobius"/>
    </source>
</evidence>
<keyword evidence="1" id="KW-0812">Transmembrane</keyword>
<protein>
    <submittedName>
        <fullName evidence="2">Uncharacterized protein</fullName>
    </submittedName>
</protein>
<gene>
    <name evidence="2" type="ORF">GCM10010136_23740</name>
</gene>
<accession>A0A8J3DIF8</accession>
<keyword evidence="1" id="KW-0472">Membrane</keyword>
<sequence>MARYVVLERKGPTDAIFVKDGFKLLAFLLPVLWFLMHRMWWEALFALFAPLVVSVAANWLGLGPVSGLFLLLVQFAIGLEAQNLLVGKYLRKGFVQSVAIVAPSIEIAEIRYFHVASLSRDKPADAGHRRSPLVPSIGLFT</sequence>
<dbReference type="AlphaFoldDB" id="A0A8J3DIF8"/>
<dbReference type="Pfam" id="PF10947">
    <property type="entry name" value="DUF2628"/>
    <property type="match status" value="1"/>
</dbReference>
<reference evidence="2" key="2">
    <citation type="submission" date="2020-09" db="EMBL/GenBank/DDBJ databases">
        <authorList>
            <person name="Sun Q."/>
            <person name="Kim S."/>
        </authorList>
    </citation>
    <scope>NUCLEOTIDE SEQUENCE</scope>
    <source>
        <strain evidence="2">KCTC 42097</strain>
    </source>
</reference>
<keyword evidence="1" id="KW-1133">Transmembrane helix</keyword>